<comment type="caution">
    <text evidence="2">The sequence shown here is derived from an EMBL/GenBank/DDBJ whole genome shotgun (WGS) entry which is preliminary data.</text>
</comment>
<protein>
    <recommendedName>
        <fullName evidence="4">Secreted protein</fullName>
    </recommendedName>
</protein>
<dbReference type="EMBL" id="JAAATY010000016">
    <property type="protein sequence ID" value="NRN67790.1"/>
    <property type="molecule type" value="Genomic_DNA"/>
</dbReference>
<keyword evidence="1" id="KW-0732">Signal</keyword>
<keyword evidence="3" id="KW-1185">Reference proteome</keyword>
<name>A0ABX2FA33_9PSEU</name>
<proteinExistence type="predicted"/>
<dbReference type="Proteomes" id="UP000763557">
    <property type="component" value="Unassembled WGS sequence"/>
</dbReference>
<organism evidence="2 3">
    <name type="scientific">Kibdelosporangium persicum</name>
    <dbReference type="NCBI Taxonomy" id="2698649"/>
    <lineage>
        <taxon>Bacteria</taxon>
        <taxon>Bacillati</taxon>
        <taxon>Actinomycetota</taxon>
        <taxon>Actinomycetes</taxon>
        <taxon>Pseudonocardiales</taxon>
        <taxon>Pseudonocardiaceae</taxon>
        <taxon>Kibdelosporangium</taxon>
    </lineage>
</organism>
<feature type="signal peptide" evidence="1">
    <location>
        <begin position="1"/>
        <end position="25"/>
    </location>
</feature>
<evidence type="ECO:0000313" key="3">
    <source>
        <dbReference type="Proteomes" id="UP000763557"/>
    </source>
</evidence>
<accession>A0ABX2FA33</accession>
<feature type="chain" id="PRO_5045342945" description="Secreted protein" evidence="1">
    <location>
        <begin position="26"/>
        <end position="109"/>
    </location>
</feature>
<evidence type="ECO:0000313" key="2">
    <source>
        <dbReference type="EMBL" id="NRN67790.1"/>
    </source>
</evidence>
<sequence>MLKKAGFVAAAAAGLMMLGGTAALAAPAGDKGDYHHHHGKVWYPGSSTSVEKEQFGLLNTGDIDILDEVTIPICVNDVNLGLIVVDLLSPSGIADSCDAAVASDNGDGH</sequence>
<dbReference type="RefSeq" id="WP_173136142.1">
    <property type="nucleotide sequence ID" value="NZ_CBCSGW010000065.1"/>
</dbReference>
<evidence type="ECO:0000256" key="1">
    <source>
        <dbReference type="SAM" id="SignalP"/>
    </source>
</evidence>
<evidence type="ECO:0008006" key="4">
    <source>
        <dbReference type="Google" id="ProtNLM"/>
    </source>
</evidence>
<reference evidence="2 3" key="1">
    <citation type="submission" date="2020-01" db="EMBL/GenBank/DDBJ databases">
        <title>Kibdelosporangium persica a novel Actinomycetes from a hot desert in Iran.</title>
        <authorList>
            <person name="Safaei N."/>
            <person name="Zaburannyi N."/>
            <person name="Mueller R."/>
            <person name="Wink J."/>
        </authorList>
    </citation>
    <scope>NUCLEOTIDE SEQUENCE [LARGE SCALE GENOMIC DNA]</scope>
    <source>
        <strain evidence="2 3">4NS15</strain>
    </source>
</reference>
<gene>
    <name evidence="2" type="ORF">GC106_50300</name>
</gene>